<dbReference type="Pfam" id="PF07993">
    <property type="entry name" value="NAD_binding_4"/>
    <property type="match status" value="1"/>
</dbReference>
<dbReference type="Gene3D" id="3.30.300.30">
    <property type="match status" value="1"/>
</dbReference>
<evidence type="ECO:0000256" key="11">
    <source>
        <dbReference type="ARBA" id="ARBA00023002"/>
    </source>
</evidence>
<dbReference type="InterPro" id="IPR042099">
    <property type="entry name" value="ANL_N_sf"/>
</dbReference>
<evidence type="ECO:0000256" key="14">
    <source>
        <dbReference type="ARBA" id="ARBA00032195"/>
    </source>
</evidence>
<keyword evidence="8" id="KW-0597">Phosphoprotein</keyword>
<dbReference type="InterPro" id="IPR036736">
    <property type="entry name" value="ACP-like_sf"/>
</dbReference>
<accession>A0A1B2J7Q9</accession>
<dbReference type="PANTHER" id="PTHR44845:SF1">
    <property type="entry name" value="L-2-AMINOADIPATE REDUCTASE"/>
    <property type="match status" value="1"/>
</dbReference>
<evidence type="ECO:0000256" key="17">
    <source>
        <dbReference type="ARBA" id="ARBA00049537"/>
    </source>
</evidence>
<dbReference type="SUPFAM" id="SSF52777">
    <property type="entry name" value="CoA-dependent acyltransferases"/>
    <property type="match status" value="1"/>
</dbReference>
<comment type="pathway">
    <text evidence="3">Amino-acid biosynthesis; L-lysine biosynthesis via AAA pathway; L-lysine from L-alpha-aminoadipate (fungal route): step 1/3.</text>
</comment>
<dbReference type="OrthoDB" id="329835at2759"/>
<dbReference type="Pfam" id="PF00668">
    <property type="entry name" value="Condensation"/>
    <property type="match status" value="1"/>
</dbReference>
<evidence type="ECO:0000256" key="3">
    <source>
        <dbReference type="ARBA" id="ARBA00004827"/>
    </source>
</evidence>
<keyword evidence="12" id="KW-0457">Lysine biosynthesis</keyword>
<keyword evidence="10" id="KW-0521">NADP</keyword>
<evidence type="ECO:0000256" key="6">
    <source>
        <dbReference type="ARBA" id="ARBA00013073"/>
    </source>
</evidence>
<sequence>MSEENLNYWATTLDSPTLSVLPRDYNRPVAGKVIEASKTFDISDILPFLNDANEPSVTQFTAPLAVFAVLVYRLTGDDDIVILTDSPKKQNVPFVVRLQIDPSKSFVDVAKQVGEQYLQSLDRAIPLKDIVTHIKESKQLQTYPPIFRLSFQTAKKVQQLSTLVEGSTRDVAIFLESNTSINIYYNSLLYTHNRIAYFSQQFSAFIDEVNRAPETPIGEISLLTEQQSKLLPDPTANLDWSGYRGAIQDIFSDNAEKFPDRTCVVETKSFLNPNSQTRTFTYKQIDQASNIVGNYLVHTGIKRGDVVMIYAYRGVDLMVAVMGVLKAGATFSVIDPAYPPARQNIYLQVAKPAGLIVLEKAGVLDQLVEDYIRNELSLVSRISNLKIEADGNLLGGDVNGKDALYDYQQFKTRRTGVLVGPDSNPTLSFTSGSEGIPKGVLGRHYSLAYYFPWMSKTFNLSENDKFTMLSGIAHDPIQRDMFTPLFLGAQLLIPTSDDIGTPGKLAEWMQTYGATVTHLTPAMGQLLSAQATKEIPSLHHAFFVGDILTKRDCLRLQTLAQNVTIINMYGTTETQRAVSYFEVPSRAQDSTFLEVQKDIMPAGKGMHNVQLLVVNRHDRSKTCAIGEVGELYVRAAGLAEQYRGQPDLNKEKFVANWFVPPSKWIEKDEKNSKNEPWREFYLGPRDRLYRTGDLGRYLPTGDCEVSGRADDQVKIRGFRIELGEIDTHISRHPLIRQNVTLVRRDKDEEPILISYVVPKETPELENFKSSSDDLDDLNDPIVKSLLLYRELIKDLKAHLKKTLASYAIPTIIVPMAKLPLNPNGKVDKPKLPFPDTVQLAAVAQKSSAEVDDSEFTPTELQIKDLWLQVLPNSPASISLEDSFFDLGGHSILATRMIFELRKKLAVDLPLGTIFKHPTVKLFAAEVDRVKNGDEVQFADNKQESSSAGSDEQVVDYFQDAKDLVTSQLLDSYRSRLALSNAELINVFLTGATGFLGSYILKDLLERDLDVQVYAHVRAKDEESGLERLRNTGKVYGIWNEEWTSRIKVVIADLSEDKLGLSDEKYEELTNTIDLIIHNGALVHWVYPYSKLRDANVISTINVLNLAASGKPKQFGFVSSTSTLDTEHYITLSDTLTEQDEDGIPESDDLLGSSEGLGSGYGQSKWAAEYIIRRAFERGLRGAIIRPGYVTGHSRTGACNTDDFLLRMLKGCAELGKLPNISNTVNMVPVDHVALVVTASSLHPTAEEGHCVVHVTGHPRIRFNEFLSALNDYGYEIELTDYVEWKRDLERFVVDQSKDSALYPLLHFVLDNLPQDTKAPELNDQNAKDILSGDTRWTGYDGSKGKGVDSAQTGIYIAYLIKIGFLPPPTKEGNKPLPEIEISEESLKLIKEGAGARTSAA</sequence>
<dbReference type="PIRSF" id="PIRSF001617">
    <property type="entry name" value="Alpha-AR"/>
    <property type="match status" value="1"/>
</dbReference>
<comment type="catalytic activity">
    <reaction evidence="17">
        <text>(S)-2-amino-6-oxohexanoate + NADP(+) + H2O = L-2-aminoadipate + NADPH + 2 H(+)</text>
        <dbReference type="Rhea" id="RHEA:12304"/>
        <dbReference type="ChEBI" id="CHEBI:15377"/>
        <dbReference type="ChEBI" id="CHEBI:15378"/>
        <dbReference type="ChEBI" id="CHEBI:57783"/>
        <dbReference type="ChEBI" id="CHEBI:58321"/>
        <dbReference type="ChEBI" id="CHEBI:58349"/>
        <dbReference type="ChEBI" id="CHEBI:58672"/>
        <dbReference type="EC" id="1.2.1.31"/>
    </reaction>
</comment>
<comment type="function">
    <text evidence="2">Catalyzes the activation of alpha-aminoadipate by ATP-dependent adenylation and the reduction of activated alpha-aminoadipate by NADPH. The activated alpha-aminoadipate is bound to the phosphopantheinyl group of the enzyme itself before it is reduced to (S)-2-amino-6-oxohexanoate.</text>
</comment>
<dbReference type="UniPathway" id="UPA00033">
    <property type="reaction ID" value="UER00032"/>
</dbReference>
<dbReference type="InterPro" id="IPR036291">
    <property type="entry name" value="NAD(P)-bd_dom_sf"/>
</dbReference>
<evidence type="ECO:0000256" key="7">
    <source>
        <dbReference type="ARBA" id="ARBA00022450"/>
    </source>
</evidence>
<evidence type="ECO:0000259" key="18">
    <source>
        <dbReference type="PROSITE" id="PS50075"/>
    </source>
</evidence>
<keyword evidence="7" id="KW-0596">Phosphopantetheine</keyword>
<dbReference type="Pfam" id="PF00550">
    <property type="entry name" value="PP-binding"/>
    <property type="match status" value="1"/>
</dbReference>
<dbReference type="InterPro" id="IPR045851">
    <property type="entry name" value="AMP-bd_C_sf"/>
</dbReference>
<dbReference type="InterPro" id="IPR000873">
    <property type="entry name" value="AMP-dep_synth/lig_dom"/>
</dbReference>
<keyword evidence="11" id="KW-0560">Oxidoreductase</keyword>
<dbReference type="NCBIfam" id="TIGR01746">
    <property type="entry name" value="Thioester-redct"/>
    <property type="match status" value="1"/>
</dbReference>
<dbReference type="GO" id="GO:0031177">
    <property type="term" value="F:phosphopantetheine binding"/>
    <property type="evidence" value="ECO:0007669"/>
    <property type="project" value="InterPro"/>
</dbReference>
<dbReference type="PANTHER" id="PTHR44845">
    <property type="entry name" value="CARRIER DOMAIN-CONTAINING PROTEIN"/>
    <property type="match status" value="1"/>
</dbReference>
<dbReference type="NCBIfam" id="TIGR01733">
    <property type="entry name" value="AA-adenyl-dom"/>
    <property type="match status" value="1"/>
</dbReference>
<dbReference type="Gene3D" id="1.10.1200.10">
    <property type="entry name" value="ACP-like"/>
    <property type="match status" value="1"/>
</dbReference>
<keyword evidence="9" id="KW-0028">Amino-acid biosynthesis</keyword>
<organism evidence="19 20">
    <name type="scientific">Komagataella pastoris</name>
    <name type="common">Yeast</name>
    <name type="synonym">Pichia pastoris</name>
    <dbReference type="NCBI Taxonomy" id="4922"/>
    <lineage>
        <taxon>Eukaryota</taxon>
        <taxon>Fungi</taxon>
        <taxon>Dikarya</taxon>
        <taxon>Ascomycota</taxon>
        <taxon>Saccharomycotina</taxon>
        <taxon>Pichiomycetes</taxon>
        <taxon>Pichiales</taxon>
        <taxon>Pichiaceae</taxon>
        <taxon>Komagataella</taxon>
    </lineage>
</organism>
<comment type="catalytic activity">
    <reaction evidence="15">
        <text>(S)-2-amino-6-oxohexanoate + AMP + diphosphate + NADP(+) = L-2-aminoadipate + ATP + NADPH + H(+)</text>
        <dbReference type="Rhea" id="RHEA:46936"/>
        <dbReference type="ChEBI" id="CHEBI:15378"/>
        <dbReference type="ChEBI" id="CHEBI:30616"/>
        <dbReference type="ChEBI" id="CHEBI:33019"/>
        <dbReference type="ChEBI" id="CHEBI:57783"/>
        <dbReference type="ChEBI" id="CHEBI:58321"/>
        <dbReference type="ChEBI" id="CHEBI:58349"/>
        <dbReference type="ChEBI" id="CHEBI:58672"/>
        <dbReference type="ChEBI" id="CHEBI:456215"/>
        <dbReference type="EC" id="1.2.1.95"/>
    </reaction>
</comment>
<dbReference type="EC" id="1.2.1.95" evidence="5"/>
<feature type="domain" description="Carrier" evidence="18">
    <location>
        <begin position="853"/>
        <end position="930"/>
    </location>
</feature>
<dbReference type="InterPro" id="IPR010080">
    <property type="entry name" value="Thioester_reductase-like_dom"/>
</dbReference>
<dbReference type="SUPFAM" id="SSF47336">
    <property type="entry name" value="ACP-like"/>
    <property type="match status" value="1"/>
</dbReference>
<evidence type="ECO:0000256" key="5">
    <source>
        <dbReference type="ARBA" id="ARBA00012913"/>
    </source>
</evidence>
<dbReference type="FunFam" id="3.40.50.720:FF:000787">
    <property type="entry name" value="L-2-aminoadipate reductase"/>
    <property type="match status" value="1"/>
</dbReference>
<dbReference type="GO" id="GO:0004043">
    <property type="term" value="F:L-aminoadipate-semialdehyde dehydrogenase [NAD(P)+] activity"/>
    <property type="evidence" value="ECO:0007669"/>
    <property type="project" value="UniProtKB-EC"/>
</dbReference>
<dbReference type="FunFam" id="3.40.50.12780:FF:000046">
    <property type="entry name" value="L-2-aminoadipate reductase"/>
    <property type="match status" value="1"/>
</dbReference>
<dbReference type="NCBIfam" id="TIGR03443">
    <property type="entry name" value="alpha_am_amid"/>
    <property type="match status" value="1"/>
</dbReference>
<evidence type="ECO:0000256" key="8">
    <source>
        <dbReference type="ARBA" id="ARBA00022553"/>
    </source>
</evidence>
<dbReference type="InterPro" id="IPR014397">
    <property type="entry name" value="Lys2"/>
</dbReference>
<keyword evidence="20" id="KW-1185">Reference proteome</keyword>
<dbReference type="EMBL" id="CP014584">
    <property type="protein sequence ID" value="ANZ74037.1"/>
    <property type="molecule type" value="Genomic_DNA"/>
</dbReference>
<dbReference type="SUPFAM" id="SSF56801">
    <property type="entry name" value="Acetyl-CoA synthetase-like"/>
    <property type="match status" value="1"/>
</dbReference>
<dbReference type="Pfam" id="PF00501">
    <property type="entry name" value="AMP-binding"/>
    <property type="match status" value="1"/>
</dbReference>
<comment type="catalytic activity">
    <reaction evidence="16">
        <text>(S)-2-amino-6-oxohexanoate + NAD(+) + H2O = L-2-aminoadipate + NADH + 2 H(+)</text>
        <dbReference type="Rhea" id="RHEA:12308"/>
        <dbReference type="ChEBI" id="CHEBI:15377"/>
        <dbReference type="ChEBI" id="CHEBI:15378"/>
        <dbReference type="ChEBI" id="CHEBI:57540"/>
        <dbReference type="ChEBI" id="CHEBI:57945"/>
        <dbReference type="ChEBI" id="CHEBI:58321"/>
        <dbReference type="ChEBI" id="CHEBI:58672"/>
        <dbReference type="EC" id="1.2.1.31"/>
    </reaction>
</comment>
<dbReference type="FunFam" id="3.30.300.30:FF:000035">
    <property type="entry name" value="L-2-aminoadipate reductase large subunit"/>
    <property type="match status" value="1"/>
</dbReference>
<dbReference type="InterPro" id="IPR013120">
    <property type="entry name" value="FAR_NAD-bd"/>
</dbReference>
<dbReference type="InterPro" id="IPR020845">
    <property type="entry name" value="AMP-binding_CS"/>
</dbReference>
<comment type="cofactor">
    <cofactor evidence="1">
        <name>pantetheine 4'-phosphate</name>
        <dbReference type="ChEBI" id="CHEBI:47942"/>
    </cofactor>
</comment>
<dbReference type="SMART" id="SM00823">
    <property type="entry name" value="PKS_PP"/>
    <property type="match status" value="1"/>
</dbReference>
<evidence type="ECO:0000256" key="13">
    <source>
        <dbReference type="ARBA" id="ARBA00031335"/>
    </source>
</evidence>
<dbReference type="InterPro" id="IPR010071">
    <property type="entry name" value="AA_adenyl_dom"/>
</dbReference>
<gene>
    <name evidence="19" type="primary">LYS2</name>
    <name evidence="19" type="ORF">ATY40_BA7500919</name>
</gene>
<dbReference type="InterPro" id="IPR020806">
    <property type="entry name" value="PKS_PP-bd"/>
</dbReference>
<reference evidence="19 20" key="1">
    <citation type="submission" date="2016-02" db="EMBL/GenBank/DDBJ databases">
        <title>Comparative genomic and transcriptomic foundation for Pichia pastoris.</title>
        <authorList>
            <person name="Love K.R."/>
            <person name="Shah K.A."/>
            <person name="Whittaker C.A."/>
            <person name="Wu J."/>
            <person name="Bartlett M.C."/>
            <person name="Ma D."/>
            <person name="Leeson R.L."/>
            <person name="Priest M."/>
            <person name="Young S.K."/>
            <person name="Love J.C."/>
        </authorList>
    </citation>
    <scope>NUCLEOTIDE SEQUENCE [LARGE SCALE GENOMIC DNA]</scope>
    <source>
        <strain evidence="19 20">ATCC 28485</strain>
    </source>
</reference>
<dbReference type="Gene3D" id="3.30.559.30">
    <property type="entry name" value="Nonribosomal peptide synthetase, condensation domain"/>
    <property type="match status" value="1"/>
</dbReference>
<evidence type="ECO:0000256" key="15">
    <source>
        <dbReference type="ARBA" id="ARBA00048260"/>
    </source>
</evidence>
<dbReference type="Gene3D" id="3.40.50.12780">
    <property type="entry name" value="N-terminal domain of ligase-like"/>
    <property type="match status" value="1"/>
</dbReference>
<dbReference type="PROSITE" id="PS00012">
    <property type="entry name" value="PHOSPHOPANTETHEINE"/>
    <property type="match status" value="1"/>
</dbReference>
<dbReference type="EC" id="1.2.1.31" evidence="6"/>
<dbReference type="InterPro" id="IPR001242">
    <property type="entry name" value="Condensation_dom"/>
</dbReference>
<dbReference type="GO" id="GO:0019878">
    <property type="term" value="P:lysine biosynthetic process via aminoadipic acid"/>
    <property type="evidence" value="ECO:0007669"/>
    <property type="project" value="UniProtKB-UniPathway"/>
</dbReference>
<dbReference type="InterPro" id="IPR006162">
    <property type="entry name" value="Ppantetheine_attach_site"/>
</dbReference>
<evidence type="ECO:0000256" key="10">
    <source>
        <dbReference type="ARBA" id="ARBA00022857"/>
    </source>
</evidence>
<dbReference type="PROSITE" id="PS50075">
    <property type="entry name" value="CARRIER"/>
    <property type="match status" value="1"/>
</dbReference>
<dbReference type="InterPro" id="IPR009081">
    <property type="entry name" value="PP-bd_ACP"/>
</dbReference>
<evidence type="ECO:0000256" key="2">
    <source>
        <dbReference type="ARBA" id="ARBA00003499"/>
    </source>
</evidence>
<evidence type="ECO:0000256" key="4">
    <source>
        <dbReference type="ARBA" id="ARBA00006432"/>
    </source>
</evidence>
<comment type="similarity">
    <text evidence="4">Belongs to the ATP-dependent AMP-binding enzyme family.</text>
</comment>
<evidence type="ECO:0000256" key="12">
    <source>
        <dbReference type="ARBA" id="ARBA00023154"/>
    </source>
</evidence>
<evidence type="ECO:0000313" key="19">
    <source>
        <dbReference type="EMBL" id="ANZ74037.1"/>
    </source>
</evidence>
<dbReference type="Proteomes" id="UP000094565">
    <property type="component" value="Chromosome 1"/>
</dbReference>
<dbReference type="CDD" id="cd05235">
    <property type="entry name" value="SDR_e1"/>
    <property type="match status" value="1"/>
</dbReference>
<protein>
    <recommendedName>
        <fullName evidence="14">Alpha-aminoadipate reductase</fullName>
        <ecNumber evidence="6">1.2.1.31</ecNumber>
        <ecNumber evidence="5">1.2.1.95</ecNumber>
    </recommendedName>
    <alternativeName>
        <fullName evidence="13">L-aminoadipate-semialdehyde dehydrogenase</fullName>
    </alternativeName>
</protein>
<evidence type="ECO:0000256" key="1">
    <source>
        <dbReference type="ARBA" id="ARBA00001957"/>
    </source>
</evidence>
<dbReference type="Gene3D" id="3.40.50.720">
    <property type="entry name" value="NAD(P)-binding Rossmann-like Domain"/>
    <property type="match status" value="1"/>
</dbReference>
<dbReference type="SUPFAM" id="SSF51735">
    <property type="entry name" value="NAD(P)-binding Rossmann-fold domains"/>
    <property type="match status" value="1"/>
</dbReference>
<evidence type="ECO:0000313" key="20">
    <source>
        <dbReference type="Proteomes" id="UP000094565"/>
    </source>
</evidence>
<evidence type="ECO:0000256" key="9">
    <source>
        <dbReference type="ARBA" id="ARBA00022605"/>
    </source>
</evidence>
<dbReference type="PROSITE" id="PS00455">
    <property type="entry name" value="AMP_BINDING"/>
    <property type="match status" value="1"/>
</dbReference>
<proteinExistence type="inferred from homology"/>
<name>A0A1B2J7Q9_PICPA</name>
<evidence type="ECO:0000256" key="16">
    <source>
        <dbReference type="ARBA" id="ARBA00048414"/>
    </source>
</evidence>